<feature type="compositionally biased region" description="Polar residues" evidence="1">
    <location>
        <begin position="1"/>
        <end position="16"/>
    </location>
</feature>
<protein>
    <submittedName>
        <fullName evidence="2">Uncharacterized protein</fullName>
    </submittedName>
</protein>
<comment type="caution">
    <text evidence="2">The sequence shown here is derived from an EMBL/GenBank/DDBJ whole genome shotgun (WGS) entry which is preliminary data.</text>
</comment>
<organism evidence="2 3">
    <name type="scientific">Austropuccinia psidii MF-1</name>
    <dbReference type="NCBI Taxonomy" id="1389203"/>
    <lineage>
        <taxon>Eukaryota</taxon>
        <taxon>Fungi</taxon>
        <taxon>Dikarya</taxon>
        <taxon>Basidiomycota</taxon>
        <taxon>Pucciniomycotina</taxon>
        <taxon>Pucciniomycetes</taxon>
        <taxon>Pucciniales</taxon>
        <taxon>Sphaerophragmiaceae</taxon>
        <taxon>Austropuccinia</taxon>
    </lineage>
</organism>
<dbReference type="AlphaFoldDB" id="A0A9Q3KT63"/>
<dbReference type="EMBL" id="AVOT02122938">
    <property type="protein sequence ID" value="MBW0586111.1"/>
    <property type="molecule type" value="Genomic_DNA"/>
</dbReference>
<feature type="region of interest" description="Disordered" evidence="1">
    <location>
        <begin position="1"/>
        <end position="30"/>
    </location>
</feature>
<keyword evidence="3" id="KW-1185">Reference proteome</keyword>
<evidence type="ECO:0000313" key="3">
    <source>
        <dbReference type="Proteomes" id="UP000765509"/>
    </source>
</evidence>
<name>A0A9Q3KT63_9BASI</name>
<gene>
    <name evidence="2" type="ORF">O181_125826</name>
</gene>
<dbReference type="OrthoDB" id="1909122at2759"/>
<evidence type="ECO:0000256" key="1">
    <source>
        <dbReference type="SAM" id="MobiDB-lite"/>
    </source>
</evidence>
<dbReference type="Proteomes" id="UP000765509">
    <property type="component" value="Unassembled WGS sequence"/>
</dbReference>
<evidence type="ECO:0000313" key="2">
    <source>
        <dbReference type="EMBL" id="MBW0586111.1"/>
    </source>
</evidence>
<accession>A0A9Q3KT63</accession>
<reference evidence="2" key="1">
    <citation type="submission" date="2021-03" db="EMBL/GenBank/DDBJ databases">
        <title>Draft genome sequence of rust myrtle Austropuccinia psidii MF-1, a brazilian biotype.</title>
        <authorList>
            <person name="Quecine M.C."/>
            <person name="Pachon D.M.R."/>
            <person name="Bonatelli M.L."/>
            <person name="Correr F.H."/>
            <person name="Franceschini L.M."/>
            <person name="Leite T.F."/>
            <person name="Margarido G.R.A."/>
            <person name="Almeida C.A."/>
            <person name="Ferrarezi J.A."/>
            <person name="Labate C.A."/>
        </authorList>
    </citation>
    <scope>NUCLEOTIDE SEQUENCE</scope>
    <source>
        <strain evidence="2">MF-1</strain>
    </source>
</reference>
<sequence>MSPVTSGTLESQGTIQRTEKACPEQQDQEEDTLDIMMDGKTLRVLEGYVSSSSAPPTPKRSFPMEHVQREVQPSIPLGRAWSKFVSVTTMAIHFLGSPYGISSHSPFMANWPYPSPVANMATSSSHGPFMAICVLGPSWPFTSIQHP</sequence>
<proteinExistence type="predicted"/>